<name>A0A146L6K7_LYGHE</name>
<evidence type="ECO:0000313" key="2">
    <source>
        <dbReference type="EMBL" id="JAQ02300.1"/>
    </source>
</evidence>
<sequence>MTRASNAKPIKIRYDNDDNVQTNLDSDEDGDDQDDDKTIRKQKTLDHALLTGRVRNNTTSGTTSRAKAVEEMLQRLPGRARKKRAKKVANAARFNKNYKPFDRSAHVPGYIKHGPRKVKGRGKKPNKRVHKRGD</sequence>
<feature type="compositionally biased region" description="Acidic residues" evidence="1">
    <location>
        <begin position="25"/>
        <end position="35"/>
    </location>
</feature>
<feature type="region of interest" description="Disordered" evidence="1">
    <location>
        <begin position="1"/>
        <end position="44"/>
    </location>
</feature>
<feature type="region of interest" description="Disordered" evidence="1">
    <location>
        <begin position="91"/>
        <end position="134"/>
    </location>
</feature>
<accession>A0A146L6K7</accession>
<gene>
    <name evidence="2" type="ORF">g.44904</name>
</gene>
<organism evidence="2">
    <name type="scientific">Lygus hesperus</name>
    <name type="common">Western plant bug</name>
    <dbReference type="NCBI Taxonomy" id="30085"/>
    <lineage>
        <taxon>Eukaryota</taxon>
        <taxon>Metazoa</taxon>
        <taxon>Ecdysozoa</taxon>
        <taxon>Arthropoda</taxon>
        <taxon>Hexapoda</taxon>
        <taxon>Insecta</taxon>
        <taxon>Pterygota</taxon>
        <taxon>Neoptera</taxon>
        <taxon>Paraneoptera</taxon>
        <taxon>Hemiptera</taxon>
        <taxon>Heteroptera</taxon>
        <taxon>Panheteroptera</taxon>
        <taxon>Cimicomorpha</taxon>
        <taxon>Miridae</taxon>
        <taxon>Mirini</taxon>
        <taxon>Lygus</taxon>
    </lineage>
</organism>
<reference evidence="2" key="1">
    <citation type="journal article" date="2016" name="Gigascience">
        <title>De novo construction of an expanded transcriptome assembly for the western tarnished plant bug, Lygus hesperus.</title>
        <authorList>
            <person name="Tassone E.E."/>
            <person name="Geib S.M."/>
            <person name="Hall B."/>
            <person name="Fabrick J.A."/>
            <person name="Brent C.S."/>
            <person name="Hull J.J."/>
        </authorList>
    </citation>
    <scope>NUCLEOTIDE SEQUENCE</scope>
</reference>
<evidence type="ECO:0000256" key="1">
    <source>
        <dbReference type="SAM" id="MobiDB-lite"/>
    </source>
</evidence>
<feature type="compositionally biased region" description="Basic residues" evidence="1">
    <location>
        <begin position="113"/>
        <end position="134"/>
    </location>
</feature>
<protein>
    <submittedName>
        <fullName evidence="2">Uncharacterized protein</fullName>
    </submittedName>
</protein>
<proteinExistence type="predicted"/>
<dbReference type="EMBL" id="GDHC01016329">
    <property type="protein sequence ID" value="JAQ02300.1"/>
    <property type="molecule type" value="Transcribed_RNA"/>
</dbReference>
<dbReference type="AlphaFoldDB" id="A0A146L6K7"/>